<gene>
    <name evidence="2" type="ORF">CRN84_20405</name>
</gene>
<comment type="caution">
    <text evidence="2">The sequence shown here is derived from an EMBL/GenBank/DDBJ whole genome shotgun (WGS) entry which is preliminary data.</text>
</comment>
<reference evidence="3" key="1">
    <citation type="submission" date="2017-09" db="EMBL/GenBank/DDBJ databases">
        <title>FDA dAtabase for Regulatory Grade micrObial Sequences (FDA-ARGOS): Supporting development and validation of Infectious Disease Dx tests.</title>
        <authorList>
            <person name="Minogue T."/>
            <person name="Wolcott M."/>
            <person name="Wasieloski L."/>
            <person name="Aguilar W."/>
            <person name="Moore D."/>
            <person name="Tallon L."/>
            <person name="Sadzewicz L."/>
            <person name="Ott S."/>
            <person name="Zhao X."/>
            <person name="Nagaraj S."/>
            <person name="Vavikolanu K."/>
            <person name="Aluvathingal J."/>
            <person name="Nadendla S."/>
            <person name="Sichtig H."/>
        </authorList>
    </citation>
    <scope>NUCLEOTIDE SEQUENCE [LARGE SCALE GENOMIC DNA]</scope>
    <source>
        <strain evidence="3">FDAARGOS_387</strain>
    </source>
</reference>
<dbReference type="AlphaFoldDB" id="A0A2C6CXW8"/>
<dbReference type="InterPro" id="IPR008964">
    <property type="entry name" value="Invasin/intimin_cell_adhesion"/>
</dbReference>
<dbReference type="InterPro" id="IPR016186">
    <property type="entry name" value="C-type_lectin-like/link_sf"/>
</dbReference>
<dbReference type="EMBL" id="PDDX01000001">
    <property type="protein sequence ID" value="PHI31529.1"/>
    <property type="molecule type" value="Genomic_DNA"/>
</dbReference>
<evidence type="ECO:0000313" key="3">
    <source>
        <dbReference type="Proteomes" id="UP000224974"/>
    </source>
</evidence>
<keyword evidence="3" id="KW-1185">Reference proteome</keyword>
<proteinExistence type="predicted"/>
<dbReference type="SUPFAM" id="SSF49373">
    <property type="entry name" value="Invasin/intimin cell-adhesion fragments"/>
    <property type="match status" value="1"/>
</dbReference>
<dbReference type="InterPro" id="IPR048658">
    <property type="entry name" value="Invasin_D4"/>
</dbReference>
<dbReference type="STRING" id="1111728.GCA_000427805_03626"/>
<feature type="domain" description="Invasin" evidence="1">
    <location>
        <begin position="193"/>
        <end position="271"/>
    </location>
</feature>
<protein>
    <recommendedName>
        <fullName evidence="1">Invasin domain-containing protein</fullName>
    </recommendedName>
</protein>
<dbReference type="GO" id="GO:0009279">
    <property type="term" value="C:cell outer membrane"/>
    <property type="evidence" value="ECO:0007669"/>
    <property type="project" value="TreeGrafter"/>
</dbReference>
<dbReference type="Gene3D" id="2.60.40.1080">
    <property type="match status" value="1"/>
</dbReference>
<evidence type="ECO:0000259" key="1">
    <source>
        <dbReference type="Pfam" id="PF21764"/>
    </source>
</evidence>
<dbReference type="InterPro" id="IPR051715">
    <property type="entry name" value="Intimin-Invasin_domain"/>
</dbReference>
<sequence>MENIPKPLHRLTWIRPSLVTLSILVLSWGLVISPVMAKLTDPSIPIHGRAPTATGTLTLQMPGVPGVTLIVVDNALVSGAKKPNEFTFTPVPGSIFTDADGDARGTSGTLGLSVAPSGAVWTWKGPGGTPLTATQLNQTFATNFAHNTVLTVQATAPVIATSLTGIPTTSGIPTDFASPTYRVIVNIPPPPVIRVNDHTFAWNSGFPTTGFVGAKFQLYMNGVDAAANSNYTYTETGNKAWAKVDSIGTITFIGTATTADKSLNIVATNKSDSNDKHTLGITLGRWFVNEGKVTGTAAGADTYCTSLGSGYSIPPYSTMTNATYNNLGTRAPVAGLWSQWGGMDTFGSGWVNSYYWALEPYFSSWHIVSLGRYLYPGRLSSSDPTANFYIACSRAL</sequence>
<organism evidence="2 3">
    <name type="scientific">Budvicia aquatica</name>
    <dbReference type="NCBI Taxonomy" id="82979"/>
    <lineage>
        <taxon>Bacteria</taxon>
        <taxon>Pseudomonadati</taxon>
        <taxon>Pseudomonadota</taxon>
        <taxon>Gammaproteobacteria</taxon>
        <taxon>Enterobacterales</taxon>
        <taxon>Budviciaceae</taxon>
        <taxon>Budvicia</taxon>
    </lineage>
</organism>
<dbReference type="PANTHER" id="PTHR39576:SF2">
    <property type="entry name" value="ATTACHING AND EFFACING PROTEIN HOMOLOG-RELATED"/>
    <property type="match status" value="1"/>
</dbReference>
<accession>A0A2C6CXW8</accession>
<dbReference type="Gene3D" id="3.10.100.10">
    <property type="entry name" value="Mannose-Binding Protein A, subunit A"/>
    <property type="match status" value="1"/>
</dbReference>
<dbReference type="Proteomes" id="UP000224974">
    <property type="component" value="Unassembled WGS sequence"/>
</dbReference>
<name>A0A2C6CXW8_9GAMM</name>
<dbReference type="PANTHER" id="PTHR39576">
    <property type="entry name" value="ATTACHING AND EFFACING PROTEIN HOMOLOG-RELATED-RELATED"/>
    <property type="match status" value="1"/>
</dbReference>
<evidence type="ECO:0000313" key="2">
    <source>
        <dbReference type="EMBL" id="PHI31529.1"/>
    </source>
</evidence>
<dbReference type="Pfam" id="PF21764">
    <property type="entry name" value="Invasin_D4"/>
    <property type="match status" value="1"/>
</dbReference>